<name>A0ABP2BGB6_9HYPH</name>
<dbReference type="PROSITE" id="PS50244">
    <property type="entry name" value="S5A_REDUCTASE"/>
    <property type="match status" value="1"/>
</dbReference>
<feature type="signal peptide" evidence="2">
    <location>
        <begin position="1"/>
        <end position="19"/>
    </location>
</feature>
<dbReference type="EMBL" id="FBWH01000017">
    <property type="protein sequence ID" value="CUX23924.1"/>
    <property type="molecule type" value="Genomic_DNA"/>
</dbReference>
<feature type="transmembrane region" description="Helical" evidence="1">
    <location>
        <begin position="58"/>
        <end position="75"/>
    </location>
</feature>
<keyword evidence="4" id="KW-1185">Reference proteome</keyword>
<keyword evidence="1" id="KW-0472">Membrane</keyword>
<evidence type="ECO:0008006" key="5">
    <source>
        <dbReference type="Google" id="ProtNLM"/>
    </source>
</evidence>
<dbReference type="Pfam" id="PF06966">
    <property type="entry name" value="DUF1295"/>
    <property type="match status" value="1"/>
</dbReference>
<keyword evidence="1" id="KW-0812">Transmembrane</keyword>
<comment type="caution">
    <text evidence="3">The sequence shown here is derived from an EMBL/GenBank/DDBJ whole genome shotgun (WGS) entry which is preliminary data.</text>
</comment>
<evidence type="ECO:0000313" key="3">
    <source>
        <dbReference type="EMBL" id="CUX23924.1"/>
    </source>
</evidence>
<keyword evidence="2" id="KW-0732">Signal</keyword>
<dbReference type="InterPro" id="IPR010721">
    <property type="entry name" value="UstE-like"/>
</dbReference>
<protein>
    <recommendedName>
        <fullName evidence="5">Steroid 5-alpha reductase C-terminal domain-containing protein</fullName>
    </recommendedName>
</protein>
<feature type="transmembrane region" description="Helical" evidence="1">
    <location>
        <begin position="140"/>
        <end position="156"/>
    </location>
</feature>
<organism evidence="3 4">
    <name type="scientific">Agrobacterium genomosp. 13 str. CFBP 6927</name>
    <dbReference type="NCBI Taxonomy" id="1183428"/>
    <lineage>
        <taxon>Bacteria</taxon>
        <taxon>Pseudomonadati</taxon>
        <taxon>Pseudomonadota</taxon>
        <taxon>Alphaproteobacteria</taxon>
        <taxon>Hyphomicrobiales</taxon>
        <taxon>Rhizobiaceae</taxon>
        <taxon>Rhizobium/Agrobacterium group</taxon>
        <taxon>Agrobacterium</taxon>
        <taxon>Agrobacterium tumefaciens complex</taxon>
    </lineage>
</organism>
<sequence>MVMMSVVVALAALMSLLMAAAWGLQRLTGSSGWIDTVWSASVGLGGVVAVVFADGDDWRGGAVVFLVIIWSLRLAGHIGLRTRGAGEDPRYAKLIEQWGDKASIRLFGFLQIQAVAAFVLVLAVYLAASNPQAFPRFTDVIALLVAAGALAGEAVADRQLSRFRKTPEAKSGVCETGLWRYSRHPNYFFEWLFWCGFPLLAIDAQPWSWVSLAAPAMMYWLLVHVSGIPPLEEHMLKSRGDRFRALQNRVNAFFPGPRKNEDMP</sequence>
<feature type="chain" id="PRO_5045276281" description="Steroid 5-alpha reductase C-terminal domain-containing protein" evidence="2">
    <location>
        <begin position="20"/>
        <end position="264"/>
    </location>
</feature>
<gene>
    <name evidence="3" type="ORF">AGR13a_Cc240007</name>
</gene>
<feature type="transmembrane region" description="Helical" evidence="1">
    <location>
        <begin position="106"/>
        <end position="128"/>
    </location>
</feature>
<accession>A0ABP2BGB6</accession>
<dbReference type="PANTHER" id="PTHR32251:SF17">
    <property type="entry name" value="STEROID 5-ALPHA REDUCTASE C-TERMINAL DOMAIN-CONTAINING PROTEIN"/>
    <property type="match status" value="1"/>
</dbReference>
<evidence type="ECO:0000313" key="4">
    <source>
        <dbReference type="Proteomes" id="UP000191812"/>
    </source>
</evidence>
<proteinExistence type="predicted"/>
<dbReference type="Proteomes" id="UP000191812">
    <property type="component" value="Unassembled WGS sequence"/>
</dbReference>
<keyword evidence="1" id="KW-1133">Transmembrane helix</keyword>
<dbReference type="PANTHER" id="PTHR32251">
    <property type="entry name" value="3-OXO-5-ALPHA-STEROID 4-DEHYDROGENASE"/>
    <property type="match status" value="1"/>
</dbReference>
<dbReference type="Gene3D" id="1.20.120.1630">
    <property type="match status" value="1"/>
</dbReference>
<evidence type="ECO:0000256" key="2">
    <source>
        <dbReference type="SAM" id="SignalP"/>
    </source>
</evidence>
<reference evidence="3 4" key="1">
    <citation type="submission" date="2016-01" db="EMBL/GenBank/DDBJ databases">
        <authorList>
            <person name="Regsiter A."/>
            <person name="william w."/>
        </authorList>
    </citation>
    <scope>NUCLEOTIDE SEQUENCE [LARGE SCALE GENOMIC DNA]</scope>
    <source>
        <strain evidence="3 4">CFBP 6927</strain>
    </source>
</reference>
<evidence type="ECO:0000256" key="1">
    <source>
        <dbReference type="SAM" id="Phobius"/>
    </source>
</evidence>